<comment type="similarity">
    <text evidence="1">Belongs to the RelE toxin family.</text>
</comment>
<dbReference type="PANTHER" id="PTHR33755:SF6">
    <property type="entry name" value="PLASMID STABILIZATION SYSTEM PROTEIN"/>
    <property type="match status" value="1"/>
</dbReference>
<dbReference type="InterPro" id="IPR051803">
    <property type="entry name" value="TA_system_RelE-like_toxin"/>
</dbReference>
<evidence type="ECO:0000313" key="4">
    <source>
        <dbReference type="Proteomes" id="UP000564885"/>
    </source>
</evidence>
<dbReference type="RefSeq" id="WP_171216332.1">
    <property type="nucleotide sequence ID" value="NZ_JABEPP010000001.1"/>
</dbReference>
<dbReference type="PANTHER" id="PTHR33755">
    <property type="entry name" value="TOXIN PARE1-RELATED"/>
    <property type="match status" value="1"/>
</dbReference>
<protein>
    <submittedName>
        <fullName evidence="3">Type II toxin-antitoxin system RelE/ParE family toxin</fullName>
    </submittedName>
</protein>
<name>A0A849HZR6_9HYPH</name>
<comment type="caution">
    <text evidence="3">The sequence shown here is derived from an EMBL/GenBank/DDBJ whole genome shotgun (WGS) entry which is preliminary data.</text>
</comment>
<proteinExistence type="inferred from homology"/>
<keyword evidence="2" id="KW-1277">Toxin-antitoxin system</keyword>
<dbReference type="InterPro" id="IPR035093">
    <property type="entry name" value="RelE/ParE_toxin_dom_sf"/>
</dbReference>
<dbReference type="InterPro" id="IPR007712">
    <property type="entry name" value="RelE/ParE_toxin"/>
</dbReference>
<evidence type="ECO:0000313" key="3">
    <source>
        <dbReference type="EMBL" id="NNM70794.1"/>
    </source>
</evidence>
<dbReference type="EMBL" id="JABEPP010000001">
    <property type="protein sequence ID" value="NNM70794.1"/>
    <property type="molecule type" value="Genomic_DNA"/>
</dbReference>
<dbReference type="Proteomes" id="UP000564885">
    <property type="component" value="Unassembled WGS sequence"/>
</dbReference>
<dbReference type="Pfam" id="PF05016">
    <property type="entry name" value="ParE_toxin"/>
    <property type="match status" value="1"/>
</dbReference>
<accession>A0A849HZR6</accession>
<dbReference type="Gene3D" id="3.30.2310.20">
    <property type="entry name" value="RelE-like"/>
    <property type="match status" value="1"/>
</dbReference>
<dbReference type="AlphaFoldDB" id="A0A849HZR6"/>
<gene>
    <name evidence="3" type="ORF">HJG44_00065</name>
</gene>
<evidence type="ECO:0000256" key="1">
    <source>
        <dbReference type="ARBA" id="ARBA00006226"/>
    </source>
</evidence>
<reference evidence="3 4" key="1">
    <citation type="submission" date="2020-04" db="EMBL/GenBank/DDBJ databases">
        <title>Enterovirga sp. isolate from soil.</title>
        <authorList>
            <person name="Chea S."/>
            <person name="Kim D.-U."/>
        </authorList>
    </citation>
    <scope>NUCLEOTIDE SEQUENCE [LARGE SCALE GENOMIC DNA]</scope>
    <source>
        <strain evidence="3 4">DB1703</strain>
    </source>
</reference>
<sequence length="101" mass="11716">MRVIVSLAARKDLSEIADYIARENPRRAESFTMELVAAARAIAETPFAWPVLSRHRTAGVRRKLHGRYLILYRMRQDRVEIVRIVHGARDLRRLPIDPPSE</sequence>
<evidence type="ECO:0000256" key="2">
    <source>
        <dbReference type="ARBA" id="ARBA00022649"/>
    </source>
</evidence>
<keyword evidence="4" id="KW-1185">Reference proteome</keyword>
<organism evidence="3 4">
    <name type="scientific">Enterovirga aerilata</name>
    <dbReference type="NCBI Taxonomy" id="2730920"/>
    <lineage>
        <taxon>Bacteria</taxon>
        <taxon>Pseudomonadati</taxon>
        <taxon>Pseudomonadota</taxon>
        <taxon>Alphaproteobacteria</taxon>
        <taxon>Hyphomicrobiales</taxon>
        <taxon>Methylobacteriaceae</taxon>
        <taxon>Enterovirga</taxon>
    </lineage>
</organism>